<dbReference type="CDD" id="cd17536">
    <property type="entry name" value="REC_YesN-like"/>
    <property type="match status" value="1"/>
</dbReference>
<comment type="subcellular location">
    <subcellularLocation>
        <location evidence="1">Cytoplasm</location>
    </subcellularLocation>
</comment>
<dbReference type="EMBL" id="JARQBJ010000001">
    <property type="protein sequence ID" value="MDT2808927.1"/>
    <property type="molecule type" value="Genomic_DNA"/>
</dbReference>
<comment type="caution">
    <text evidence="11">The sequence shown here is derived from an EMBL/GenBank/DDBJ whole genome shotgun (WGS) entry which is preliminary data.</text>
</comment>
<evidence type="ECO:0000313" key="11">
    <source>
        <dbReference type="EMBL" id="MDT2808927.1"/>
    </source>
</evidence>
<dbReference type="SUPFAM" id="SSF52172">
    <property type="entry name" value="CheY-like"/>
    <property type="match status" value="1"/>
</dbReference>
<evidence type="ECO:0000256" key="6">
    <source>
        <dbReference type="ARBA" id="ARBA00023125"/>
    </source>
</evidence>
<dbReference type="SMART" id="SM00342">
    <property type="entry name" value="HTH_ARAC"/>
    <property type="match status" value="1"/>
</dbReference>
<keyword evidence="5" id="KW-0805">Transcription regulation</keyword>
<dbReference type="GO" id="GO:0005737">
    <property type="term" value="C:cytoplasm"/>
    <property type="evidence" value="ECO:0007669"/>
    <property type="project" value="UniProtKB-SubCell"/>
</dbReference>
<dbReference type="Gene3D" id="1.10.10.60">
    <property type="entry name" value="Homeodomain-like"/>
    <property type="match status" value="2"/>
</dbReference>
<evidence type="ECO:0000256" key="7">
    <source>
        <dbReference type="ARBA" id="ARBA00023163"/>
    </source>
</evidence>
<evidence type="ECO:0000259" key="9">
    <source>
        <dbReference type="PROSITE" id="PS01124"/>
    </source>
</evidence>
<dbReference type="GO" id="GO:0000160">
    <property type="term" value="P:phosphorelay signal transduction system"/>
    <property type="evidence" value="ECO:0007669"/>
    <property type="project" value="UniProtKB-KW"/>
</dbReference>
<dbReference type="InterPro" id="IPR009057">
    <property type="entry name" value="Homeodomain-like_sf"/>
</dbReference>
<gene>
    <name evidence="11" type="ORF">P7H43_00230</name>
</gene>
<evidence type="ECO:0000256" key="2">
    <source>
        <dbReference type="ARBA" id="ARBA00022490"/>
    </source>
</evidence>
<keyword evidence="2" id="KW-0963">Cytoplasm</keyword>
<organism evidence="11 12">
    <name type="scientific">Enterococcus asini</name>
    <dbReference type="NCBI Taxonomy" id="57732"/>
    <lineage>
        <taxon>Bacteria</taxon>
        <taxon>Bacillati</taxon>
        <taxon>Bacillota</taxon>
        <taxon>Bacilli</taxon>
        <taxon>Lactobacillales</taxon>
        <taxon>Enterococcaceae</taxon>
        <taxon>Enterococcus</taxon>
    </lineage>
</organism>
<protein>
    <submittedName>
        <fullName evidence="11">Response regulator</fullName>
    </submittedName>
</protein>
<evidence type="ECO:0000256" key="4">
    <source>
        <dbReference type="ARBA" id="ARBA00023012"/>
    </source>
</evidence>
<feature type="domain" description="HTH araC/xylS-type" evidence="9">
    <location>
        <begin position="376"/>
        <end position="476"/>
    </location>
</feature>
<dbReference type="Pfam" id="PF12833">
    <property type="entry name" value="HTH_18"/>
    <property type="match status" value="1"/>
</dbReference>
<dbReference type="Proteomes" id="UP001256711">
    <property type="component" value="Unassembled WGS sequence"/>
</dbReference>
<name>A0AAW8TVF8_9ENTE</name>
<dbReference type="GO" id="GO:0043565">
    <property type="term" value="F:sequence-specific DNA binding"/>
    <property type="evidence" value="ECO:0007669"/>
    <property type="project" value="InterPro"/>
</dbReference>
<dbReference type="PROSITE" id="PS50110">
    <property type="entry name" value="RESPONSE_REGULATORY"/>
    <property type="match status" value="1"/>
</dbReference>
<evidence type="ECO:0000256" key="5">
    <source>
        <dbReference type="ARBA" id="ARBA00023015"/>
    </source>
</evidence>
<evidence type="ECO:0000256" key="3">
    <source>
        <dbReference type="ARBA" id="ARBA00022553"/>
    </source>
</evidence>
<dbReference type="PANTHER" id="PTHR42713:SF3">
    <property type="entry name" value="TRANSCRIPTIONAL REGULATORY PROTEIN HPTR"/>
    <property type="match status" value="1"/>
</dbReference>
<evidence type="ECO:0000256" key="1">
    <source>
        <dbReference type="ARBA" id="ARBA00004496"/>
    </source>
</evidence>
<evidence type="ECO:0000313" key="12">
    <source>
        <dbReference type="Proteomes" id="UP001256711"/>
    </source>
</evidence>
<dbReference type="Pfam" id="PF00072">
    <property type="entry name" value="Response_reg"/>
    <property type="match status" value="1"/>
</dbReference>
<dbReference type="InterPro" id="IPR001789">
    <property type="entry name" value="Sig_transdc_resp-reg_receiver"/>
</dbReference>
<proteinExistence type="predicted"/>
<dbReference type="GO" id="GO:0003700">
    <property type="term" value="F:DNA-binding transcription factor activity"/>
    <property type="evidence" value="ECO:0007669"/>
    <property type="project" value="InterPro"/>
</dbReference>
<dbReference type="RefSeq" id="WP_311834790.1">
    <property type="nucleotide sequence ID" value="NZ_JARQBJ010000001.1"/>
</dbReference>
<keyword evidence="7" id="KW-0804">Transcription</keyword>
<dbReference type="AlphaFoldDB" id="A0AAW8TVF8"/>
<evidence type="ECO:0000259" key="10">
    <source>
        <dbReference type="PROSITE" id="PS50110"/>
    </source>
</evidence>
<reference evidence="11" key="1">
    <citation type="submission" date="2023-03" db="EMBL/GenBank/DDBJ databases">
        <authorList>
            <person name="Shen W."/>
            <person name="Cai J."/>
        </authorList>
    </citation>
    <scope>NUCLEOTIDE SEQUENCE</scope>
    <source>
        <strain evidence="11">B226-2</strain>
    </source>
</reference>
<sequence>METIKVMVVDDEELNADGIAEIITQEQIPHLEVITFYSSLQAVEYLLNNKIDVLLTDINMPQLSGLELINQVHSLQPDMRIIILTGYGSLEYATEAMKYGVRYFLQKPCMPKQLLDALNEVIKERRHLNQLNLMELKHLAESFFYEEDVKEYGENEFSFFIYSNEFHKTIGAKLTKELKKREIEFLVGEIEKCTIFYYLSRYSVATLLETVLASYSGDELVICYLEHSPIEEAKKKMEQALHYLNWSFYHQQKKVLCLEAEPEIKQTTTGAMETLFSRVKRSLAEEDYSQSKELLERIFLEARSTIFSPTRLKKAFLSMFFSVFVTQGKSFAEISDFETQLLALSTSRQLKKCVGEVMEELEEANLVILKSNSIAENMNLIVEKYYSDPRLTLKWIAENVLFMNVEHLGRVYQKEMGEKFSTHLLDFRLNKAKRLLEDGRKVYEVAELTGYRDNPDYFNKVFKKSTGLTPLKYSKTYLK</sequence>
<dbReference type="SMART" id="SM00448">
    <property type="entry name" value="REC"/>
    <property type="match status" value="1"/>
</dbReference>
<keyword evidence="4" id="KW-0902">Two-component regulatory system</keyword>
<dbReference type="InterPro" id="IPR051552">
    <property type="entry name" value="HptR"/>
</dbReference>
<feature type="domain" description="Response regulatory" evidence="10">
    <location>
        <begin position="5"/>
        <end position="122"/>
    </location>
</feature>
<dbReference type="PROSITE" id="PS01124">
    <property type="entry name" value="HTH_ARAC_FAMILY_2"/>
    <property type="match status" value="1"/>
</dbReference>
<feature type="modified residue" description="4-aspartylphosphate" evidence="8">
    <location>
        <position position="57"/>
    </location>
</feature>
<dbReference type="Gene3D" id="3.40.50.2300">
    <property type="match status" value="1"/>
</dbReference>
<keyword evidence="6" id="KW-0238">DNA-binding</keyword>
<evidence type="ECO:0000256" key="8">
    <source>
        <dbReference type="PROSITE-ProRule" id="PRU00169"/>
    </source>
</evidence>
<dbReference type="SUPFAM" id="SSF46689">
    <property type="entry name" value="Homeodomain-like"/>
    <property type="match status" value="1"/>
</dbReference>
<dbReference type="InterPro" id="IPR018060">
    <property type="entry name" value="HTH_AraC"/>
</dbReference>
<dbReference type="PANTHER" id="PTHR42713">
    <property type="entry name" value="HISTIDINE KINASE-RELATED"/>
    <property type="match status" value="1"/>
</dbReference>
<accession>A0AAW8TVF8</accession>
<keyword evidence="3 8" id="KW-0597">Phosphoprotein</keyword>
<dbReference type="InterPro" id="IPR011006">
    <property type="entry name" value="CheY-like_superfamily"/>
</dbReference>